<dbReference type="InterPro" id="IPR036396">
    <property type="entry name" value="Cyt_P450_sf"/>
</dbReference>
<dbReference type="InterPro" id="IPR050364">
    <property type="entry name" value="Cytochrome_P450_fung"/>
</dbReference>
<sequence length="466" mass="53099">MDWARQYSKSVFQIRLGNRRVIVVNSYDDVVNIWMNHSCQNNSRPMSYTFHGLVSSYQKFTVGSTPQSATYKRKKRAVSQLLNCKSVSSHNSVICMEIEYILHKLVSEATNSDVELVTYLKYFTLRCSVFLMYGLHLDCFGEDNALCNEIIYVESEIIKLRSPISNLEDSIPFLKYFPPLTNAQKAKECGHRRERYMSELYSRFRESAKEGNSECMNSFVGQLLIEEDSKRLNDAEIYSICLTFISAGLDNTPLNLNYLIGILSQPITGKLFQTKAINCILENSRGYAVKAWELSNKSDLKNVYVHALVLETLRQFSVLPLSLPRTTTKSFTSGNIQIPAGSHLFMNAYAANHDEGHFDNPFEFRPERWIDDNSQINFATKVNQHFAFGAGSRMCSGNGLALRQMYIFMVKFLLMFEVHPPDSNLMVTDPFLSNGNALATSFEPRSHNVKLTLRNSEKIHGMALKS</sequence>
<evidence type="ECO:0000313" key="6">
    <source>
        <dbReference type="EMBL" id="KAG5418444.1"/>
    </source>
</evidence>
<dbReference type="Gene3D" id="1.10.630.10">
    <property type="entry name" value="Cytochrome P450"/>
    <property type="match status" value="1"/>
</dbReference>
<keyword evidence="5" id="KW-0349">Heme</keyword>
<dbReference type="EMBL" id="JAEOAQ010000005">
    <property type="protein sequence ID" value="KAG5418444.1"/>
    <property type="molecule type" value="Genomic_DNA"/>
</dbReference>
<feature type="binding site" description="axial binding residue" evidence="5">
    <location>
        <position position="395"/>
    </location>
    <ligand>
        <name>heme</name>
        <dbReference type="ChEBI" id="CHEBI:30413"/>
    </ligand>
    <ligandPart>
        <name>Fe</name>
        <dbReference type="ChEBI" id="CHEBI:18248"/>
    </ligandPart>
</feature>
<dbReference type="InterPro" id="IPR002401">
    <property type="entry name" value="Cyt_P450_E_grp-I"/>
</dbReference>
<comment type="cofactor">
    <cofactor evidence="5">
        <name>heme</name>
        <dbReference type="ChEBI" id="CHEBI:30413"/>
    </cofactor>
</comment>
<dbReference type="PRINTS" id="PR00463">
    <property type="entry name" value="EP450I"/>
</dbReference>
<evidence type="ECO:0000256" key="3">
    <source>
        <dbReference type="ARBA" id="ARBA00023002"/>
    </source>
</evidence>
<dbReference type="Proteomes" id="UP000669133">
    <property type="component" value="Unassembled WGS sequence"/>
</dbReference>
<evidence type="ECO:0000256" key="1">
    <source>
        <dbReference type="ARBA" id="ARBA00010617"/>
    </source>
</evidence>
<evidence type="ECO:0000256" key="5">
    <source>
        <dbReference type="PIRSR" id="PIRSR602401-1"/>
    </source>
</evidence>
<dbReference type="AlphaFoldDB" id="A0A8H8DA70"/>
<dbReference type="PANTHER" id="PTHR46300">
    <property type="entry name" value="P450, PUTATIVE (EUROFUNG)-RELATED-RELATED"/>
    <property type="match status" value="1"/>
</dbReference>
<dbReference type="PRINTS" id="PR00385">
    <property type="entry name" value="P450"/>
</dbReference>
<dbReference type="GO" id="GO:0016705">
    <property type="term" value="F:oxidoreductase activity, acting on paired donors, with incorporation or reduction of molecular oxygen"/>
    <property type="evidence" value="ECO:0007669"/>
    <property type="project" value="InterPro"/>
</dbReference>
<dbReference type="PANTHER" id="PTHR46300:SF9">
    <property type="entry name" value="P450, PUTATIVE-RELATED"/>
    <property type="match status" value="1"/>
</dbReference>
<comment type="similarity">
    <text evidence="1">Belongs to the cytochrome P450 family.</text>
</comment>
<evidence type="ECO:0000256" key="4">
    <source>
        <dbReference type="ARBA" id="ARBA00023004"/>
    </source>
</evidence>
<keyword evidence="4 5" id="KW-0408">Iron</keyword>
<dbReference type="Pfam" id="PF00067">
    <property type="entry name" value="p450"/>
    <property type="match status" value="1"/>
</dbReference>
<proteinExistence type="inferred from homology"/>
<gene>
    <name evidence="6" type="ORF">I9W82_003972</name>
</gene>
<dbReference type="GO" id="GO:0005506">
    <property type="term" value="F:iron ion binding"/>
    <property type="evidence" value="ECO:0007669"/>
    <property type="project" value="InterPro"/>
</dbReference>
<protein>
    <recommendedName>
        <fullName evidence="8">Cytochrome P450</fullName>
    </recommendedName>
</protein>
<dbReference type="GO" id="GO:0020037">
    <property type="term" value="F:heme binding"/>
    <property type="evidence" value="ECO:0007669"/>
    <property type="project" value="InterPro"/>
</dbReference>
<evidence type="ECO:0000313" key="7">
    <source>
        <dbReference type="Proteomes" id="UP000669133"/>
    </source>
</evidence>
<keyword evidence="2 5" id="KW-0479">Metal-binding</keyword>
<comment type="caution">
    <text evidence="6">The sequence shown here is derived from an EMBL/GenBank/DDBJ whole genome shotgun (WGS) entry which is preliminary data.</text>
</comment>
<dbReference type="GO" id="GO:0004497">
    <property type="term" value="F:monooxygenase activity"/>
    <property type="evidence" value="ECO:0007669"/>
    <property type="project" value="InterPro"/>
</dbReference>
<evidence type="ECO:0008006" key="8">
    <source>
        <dbReference type="Google" id="ProtNLM"/>
    </source>
</evidence>
<dbReference type="InterPro" id="IPR001128">
    <property type="entry name" value="Cyt_P450"/>
</dbReference>
<accession>A0A8H8DA70</accession>
<evidence type="ECO:0000256" key="2">
    <source>
        <dbReference type="ARBA" id="ARBA00022723"/>
    </source>
</evidence>
<dbReference type="OrthoDB" id="1055148at2759"/>
<reference evidence="6 7" key="1">
    <citation type="submission" date="2020-12" db="EMBL/GenBank/DDBJ databases">
        <title>Effect of drift, selection, and recombination on the evolution of hybrid genomes in Candida yeast pathogens.</title>
        <authorList>
            <person name="Mixao V."/>
            <person name="Ksiezopolska E."/>
            <person name="Saus E."/>
            <person name="Boekhout T."/>
            <person name="Gacser A."/>
            <person name="Gabaldon T."/>
        </authorList>
    </citation>
    <scope>NUCLEOTIDE SEQUENCE [LARGE SCALE GENOMIC DNA]</scope>
    <source>
        <strain evidence="6 7">BP57</strain>
    </source>
</reference>
<keyword evidence="3" id="KW-0560">Oxidoreductase</keyword>
<organism evidence="6 7">
    <name type="scientific">Candida metapsilosis</name>
    <dbReference type="NCBI Taxonomy" id="273372"/>
    <lineage>
        <taxon>Eukaryota</taxon>
        <taxon>Fungi</taxon>
        <taxon>Dikarya</taxon>
        <taxon>Ascomycota</taxon>
        <taxon>Saccharomycotina</taxon>
        <taxon>Pichiomycetes</taxon>
        <taxon>Debaryomycetaceae</taxon>
        <taxon>Candida/Lodderomyces clade</taxon>
        <taxon>Candida</taxon>
    </lineage>
</organism>
<name>A0A8H8DA70_9ASCO</name>
<dbReference type="SUPFAM" id="SSF48264">
    <property type="entry name" value="Cytochrome P450"/>
    <property type="match status" value="1"/>
</dbReference>
<keyword evidence="7" id="KW-1185">Reference proteome</keyword>
<dbReference type="GeneID" id="93652601"/>
<dbReference type="RefSeq" id="XP_067547560.1">
    <property type="nucleotide sequence ID" value="XM_067692994.1"/>
</dbReference>